<sequence>MSIEPIIVFGIPDTEIRLWEFIKELEIMINNLRWRWGRPPAHRIWVDSGGYQIMIKGLRIELTDIIDRYRELDADIYISLDHPPQELCTQSRDIVMKNITNFEKLYTKLDDKLIVPVIHCYKADLILEALDIYKSYGIKIIAFGGAVPPSLAKFGRGSRITPFLALTLLRKVFNGWIHALGIGGSPSMYQALKILGVNSLDSSSWRTKAAYGKVIIPGLGERYVGNGEASFGRKDLSKEELELLINALRATNFPFIDNVEDMVKTFYGRALINAWIIKYYADMLLPSNGYSWLINYIHIFKQQSIEELIEKLNFYVKNIQTN</sequence>
<protein>
    <recommendedName>
        <fullName evidence="3">tRNA-ribosyltransferase</fullName>
    </recommendedName>
</protein>
<accession>E0SP70</accession>
<dbReference type="BioCyc" id="IAGG583356:GHAH-1168-MONOMER"/>
<evidence type="ECO:0008006" key="3">
    <source>
        <dbReference type="Google" id="ProtNLM"/>
    </source>
</evidence>
<dbReference type="STRING" id="583356.Igag_1191"/>
<dbReference type="Proteomes" id="UP000001304">
    <property type="component" value="Chromosome"/>
</dbReference>
<dbReference type="EMBL" id="CP002098">
    <property type="protein sequence ID" value="ADM27997.1"/>
    <property type="molecule type" value="Genomic_DNA"/>
</dbReference>
<dbReference type="InterPro" id="IPR036511">
    <property type="entry name" value="TGT-like_sf"/>
</dbReference>
<dbReference type="KEGG" id="iag:Igag_1191"/>
<proteinExistence type="predicted"/>
<dbReference type="AlphaFoldDB" id="E0SP70"/>
<organism evidence="1 2">
    <name type="scientific">Ignisphaera aggregans (strain DSM 17230 / JCM 13409 / AQ1.S1)</name>
    <dbReference type="NCBI Taxonomy" id="583356"/>
    <lineage>
        <taxon>Archaea</taxon>
        <taxon>Thermoproteota</taxon>
        <taxon>Thermoprotei</taxon>
        <taxon>Desulfurococcales</taxon>
        <taxon>Desulfurococcaceae</taxon>
        <taxon>Ignisphaera</taxon>
    </lineage>
</organism>
<reference evidence="1 2" key="1">
    <citation type="journal article" date="2010" name="Stand. Genomic Sci.">
        <title>Complete genome sequence of Ignisphaera aggregans type strain (AQ1.S1).</title>
        <authorList>
            <person name="Goker M."/>
            <person name="Held B."/>
            <person name="Lapidus A."/>
            <person name="Nolan M."/>
            <person name="Spring S."/>
            <person name="Yasawong M."/>
            <person name="Lucas S."/>
            <person name="Glavina Del Rio T."/>
            <person name="Tice H."/>
            <person name="Cheng J.F."/>
            <person name="Goodwin L."/>
            <person name="Tapia R."/>
            <person name="Pitluck S."/>
            <person name="Liolios K."/>
            <person name="Ivanova N."/>
            <person name="Mavromatis K."/>
            <person name="Mikhailova N."/>
            <person name="Pati A."/>
            <person name="Chen A."/>
            <person name="Palaniappan K."/>
            <person name="Brambilla E."/>
            <person name="Land M."/>
            <person name="Hauser L."/>
            <person name="Chang Y.J."/>
            <person name="Jeffries C.D."/>
            <person name="Brettin T."/>
            <person name="Detter J.C."/>
            <person name="Han C."/>
            <person name="Rohde M."/>
            <person name="Sikorski J."/>
            <person name="Woyke T."/>
            <person name="Bristow J."/>
            <person name="Eisen J.A."/>
            <person name="Markowitz V."/>
            <person name="Hugenholtz P."/>
            <person name="Kyrpides N.C."/>
            <person name="Klenk H.P."/>
        </authorList>
    </citation>
    <scope>NUCLEOTIDE SEQUENCE [LARGE SCALE GENOMIC DNA]</scope>
    <source>
        <strain evidence="2">DSM 17230 / JCM 13409 / AQ1.S1</strain>
    </source>
</reference>
<dbReference type="GO" id="GO:0006400">
    <property type="term" value="P:tRNA modification"/>
    <property type="evidence" value="ECO:0007669"/>
    <property type="project" value="InterPro"/>
</dbReference>
<evidence type="ECO:0000313" key="2">
    <source>
        <dbReference type="Proteomes" id="UP000001304"/>
    </source>
</evidence>
<evidence type="ECO:0000313" key="1">
    <source>
        <dbReference type="EMBL" id="ADM27997.1"/>
    </source>
</evidence>
<dbReference type="SUPFAM" id="SSF51713">
    <property type="entry name" value="tRNA-guanine transglycosylase"/>
    <property type="match status" value="1"/>
</dbReference>
<keyword evidence="2" id="KW-1185">Reference proteome</keyword>
<dbReference type="HOGENOM" id="CLU_873238_0_0_2"/>
<name>E0SP70_IGNAA</name>
<gene>
    <name evidence="1" type="ordered locus">Igag_1191</name>
</gene>
<dbReference type="Gene3D" id="3.20.20.105">
    <property type="entry name" value="Queuine tRNA-ribosyltransferase-like"/>
    <property type="match status" value="1"/>
</dbReference>